<dbReference type="InterPro" id="IPR044417">
    <property type="entry name" value="PRDM7_9_PR-SET"/>
</dbReference>
<feature type="domain" description="C2H2-type" evidence="14">
    <location>
        <begin position="488"/>
        <end position="516"/>
    </location>
</feature>
<proteinExistence type="predicted"/>
<evidence type="ECO:0000313" key="17">
    <source>
        <dbReference type="RefSeq" id="XP_065647233.1"/>
    </source>
</evidence>
<accession>A0ABM4BE51</accession>
<dbReference type="GeneID" id="100197076"/>
<evidence type="ECO:0000256" key="10">
    <source>
        <dbReference type="ARBA" id="ARBA00023163"/>
    </source>
</evidence>
<name>A0ABM4BE51_HYDVU</name>
<dbReference type="InterPro" id="IPR050331">
    <property type="entry name" value="Zinc_finger"/>
</dbReference>
<dbReference type="Pfam" id="PF00096">
    <property type="entry name" value="zf-C2H2"/>
    <property type="match status" value="2"/>
</dbReference>
<reference evidence="16" key="1">
    <citation type="submission" date="2025-05" db="UniProtKB">
        <authorList>
            <consortium name="RefSeq"/>
        </authorList>
    </citation>
    <scope>NUCLEOTIDE SEQUENCE [LARGE SCALE GENOMIC DNA]</scope>
</reference>
<dbReference type="SUPFAM" id="SSF82199">
    <property type="entry name" value="SET domain"/>
    <property type="match status" value="1"/>
</dbReference>
<organism evidence="16 17">
    <name type="scientific">Hydra vulgaris</name>
    <name type="common">Hydra</name>
    <name type="synonym">Hydra attenuata</name>
    <dbReference type="NCBI Taxonomy" id="6087"/>
    <lineage>
        <taxon>Eukaryota</taxon>
        <taxon>Metazoa</taxon>
        <taxon>Cnidaria</taxon>
        <taxon>Hydrozoa</taxon>
        <taxon>Hydroidolina</taxon>
        <taxon>Anthoathecata</taxon>
        <taxon>Aplanulata</taxon>
        <taxon>Hydridae</taxon>
        <taxon>Hydra</taxon>
    </lineage>
</organism>
<dbReference type="SUPFAM" id="SSF57667">
    <property type="entry name" value="beta-beta-alpha zinc fingers"/>
    <property type="match status" value="1"/>
</dbReference>
<evidence type="ECO:0000256" key="6">
    <source>
        <dbReference type="ARBA" id="ARBA00022737"/>
    </source>
</evidence>
<dbReference type="Gene3D" id="3.30.160.60">
    <property type="entry name" value="Classic Zinc Finger"/>
    <property type="match status" value="1"/>
</dbReference>
<dbReference type="SMART" id="SM00317">
    <property type="entry name" value="SET"/>
    <property type="match status" value="1"/>
</dbReference>
<keyword evidence="2" id="KW-0489">Methyltransferase</keyword>
<evidence type="ECO:0000259" key="15">
    <source>
        <dbReference type="PROSITE" id="PS50280"/>
    </source>
</evidence>
<dbReference type="InterPro" id="IPR036236">
    <property type="entry name" value="Znf_C2H2_sf"/>
</dbReference>
<dbReference type="Proteomes" id="UP001652625">
    <property type="component" value="Chromosome 02"/>
</dbReference>
<dbReference type="PANTHER" id="PTHR16515:SF49">
    <property type="entry name" value="GASTRULA ZINC FINGER PROTEIN XLCGF49.1-LIKE-RELATED"/>
    <property type="match status" value="1"/>
</dbReference>
<keyword evidence="16" id="KW-1185">Reference proteome</keyword>
<dbReference type="InterPro" id="IPR001214">
    <property type="entry name" value="SET_dom"/>
</dbReference>
<dbReference type="SMART" id="SM00355">
    <property type="entry name" value="ZnF_C2H2"/>
    <property type="match status" value="6"/>
</dbReference>
<dbReference type="Gene3D" id="2.170.270.10">
    <property type="entry name" value="SET domain"/>
    <property type="match status" value="1"/>
</dbReference>
<sequence length="579" mass="65934">MLKNCKVVLEKYALDHKSIEIPIIENFSTRIANNSAKTQKLFKKAQGNKIQALKKARFTEHTKKRVILMRKDKGIVAVVFKTNSNDSDFNTVLNHLIQKYKVKEPEENVINAKFNDFTLKSLNYLNASHNQVDDVDFSINSNLTPNNGNHSSNEKAGLEQKQTPTSVSKEKSSVCFSCNNCLSGKCKTHGNPMEKLKKTNAVLSLPSGMIIQESSIPNAGLGVFALSVFEAGSLFGKMVGEALNEKEYHARENKAYVWEVYNEENTKVLHYLDCQDEEKSDWMRFVNCARFEEEQNLIAEQYGDSIYYKTYKKINPGEELLVWYGNAYGNELREMFIPSIIPSPSPNTKNKISPSDEDFQESSQTISDQKIIKKQNLKKLETADNLDHVSGKNHRSEYRNSNSGVSKTFECPDCFLTFSDEIYLQTHKRAFHANIKSYSCSSCFRKFVRADNLYLHVSAVHEKISPLVCKICNRCFEQTGLLEQHLKLHCEKCGTPHNDASSLRKHIKHCHSVSDGNLSEDTFKVFCDGCDTAFTDIKRHFRVIHKRKIQSKCAVCGECYVNLGSHMAKHKIKLEPIED</sequence>
<dbReference type="CDD" id="cd19193">
    <property type="entry name" value="PR-SET_PRDM7_9"/>
    <property type="match status" value="1"/>
</dbReference>
<dbReference type="PANTHER" id="PTHR16515">
    <property type="entry name" value="PR DOMAIN ZINC FINGER PROTEIN"/>
    <property type="match status" value="1"/>
</dbReference>
<evidence type="ECO:0000313" key="16">
    <source>
        <dbReference type="Proteomes" id="UP001652625"/>
    </source>
</evidence>
<keyword evidence="3" id="KW-0808">Transferase</keyword>
<evidence type="ECO:0000256" key="7">
    <source>
        <dbReference type="ARBA" id="ARBA00022771"/>
    </source>
</evidence>
<keyword evidence="11" id="KW-0539">Nucleus</keyword>
<feature type="region of interest" description="Disordered" evidence="13">
    <location>
        <begin position="345"/>
        <end position="365"/>
    </location>
</feature>
<keyword evidence="6" id="KW-0677">Repeat</keyword>
<keyword evidence="5" id="KW-0479">Metal-binding</keyword>
<keyword evidence="10" id="KW-0804">Transcription</keyword>
<feature type="domain" description="C2H2-type" evidence="14">
    <location>
        <begin position="409"/>
        <end position="437"/>
    </location>
</feature>
<feature type="domain" description="C2H2-type" evidence="14">
    <location>
        <begin position="467"/>
        <end position="489"/>
    </location>
</feature>
<evidence type="ECO:0000256" key="13">
    <source>
        <dbReference type="SAM" id="MobiDB-lite"/>
    </source>
</evidence>
<keyword evidence="7 12" id="KW-0863">Zinc-finger</keyword>
<evidence type="ECO:0000256" key="9">
    <source>
        <dbReference type="ARBA" id="ARBA00023015"/>
    </source>
</evidence>
<dbReference type="PROSITE" id="PS50280">
    <property type="entry name" value="SET"/>
    <property type="match status" value="1"/>
</dbReference>
<reference evidence="17" key="2">
    <citation type="submission" date="2025-08" db="UniProtKB">
        <authorList>
            <consortium name="RefSeq"/>
        </authorList>
    </citation>
    <scope>IDENTIFICATION</scope>
</reference>
<feature type="domain" description="SET" evidence="15">
    <location>
        <begin position="207"/>
        <end position="325"/>
    </location>
</feature>
<dbReference type="InterPro" id="IPR046341">
    <property type="entry name" value="SET_dom_sf"/>
</dbReference>
<dbReference type="InterPro" id="IPR013087">
    <property type="entry name" value="Znf_C2H2_type"/>
</dbReference>
<dbReference type="Pfam" id="PF21549">
    <property type="entry name" value="PRDM2_PR"/>
    <property type="match status" value="1"/>
</dbReference>
<dbReference type="PROSITE" id="PS00028">
    <property type="entry name" value="ZINC_FINGER_C2H2_1"/>
    <property type="match status" value="3"/>
</dbReference>
<feature type="compositionally biased region" description="Polar residues" evidence="13">
    <location>
        <begin position="139"/>
        <end position="151"/>
    </location>
</feature>
<evidence type="ECO:0000256" key="1">
    <source>
        <dbReference type="ARBA" id="ARBA00004123"/>
    </source>
</evidence>
<keyword evidence="4" id="KW-0949">S-adenosyl-L-methionine</keyword>
<feature type="region of interest" description="Disordered" evidence="13">
    <location>
        <begin position="139"/>
        <end position="165"/>
    </location>
</feature>
<evidence type="ECO:0000256" key="8">
    <source>
        <dbReference type="ARBA" id="ARBA00022833"/>
    </source>
</evidence>
<feature type="domain" description="C2H2-type" evidence="14">
    <location>
        <begin position="438"/>
        <end position="466"/>
    </location>
</feature>
<evidence type="ECO:0000256" key="5">
    <source>
        <dbReference type="ARBA" id="ARBA00022723"/>
    </source>
</evidence>
<evidence type="ECO:0000259" key="14">
    <source>
        <dbReference type="PROSITE" id="PS50157"/>
    </source>
</evidence>
<keyword evidence="9" id="KW-0805">Transcription regulation</keyword>
<evidence type="ECO:0000256" key="4">
    <source>
        <dbReference type="ARBA" id="ARBA00022691"/>
    </source>
</evidence>
<keyword evidence="8" id="KW-0862">Zinc</keyword>
<evidence type="ECO:0000256" key="12">
    <source>
        <dbReference type="PROSITE-ProRule" id="PRU00042"/>
    </source>
</evidence>
<evidence type="ECO:0000256" key="3">
    <source>
        <dbReference type="ARBA" id="ARBA00022679"/>
    </source>
</evidence>
<protein>
    <submittedName>
        <fullName evidence="17">PR domain zinc finger protein 14</fullName>
    </submittedName>
</protein>
<dbReference type="PROSITE" id="PS50157">
    <property type="entry name" value="ZINC_FINGER_C2H2_2"/>
    <property type="match status" value="4"/>
</dbReference>
<comment type="subcellular location">
    <subcellularLocation>
        <location evidence="1">Nucleus</location>
    </subcellularLocation>
</comment>
<gene>
    <name evidence="17" type="primary">LOC100197076</name>
</gene>
<evidence type="ECO:0000256" key="2">
    <source>
        <dbReference type="ARBA" id="ARBA00022603"/>
    </source>
</evidence>
<evidence type="ECO:0000256" key="11">
    <source>
        <dbReference type="ARBA" id="ARBA00023242"/>
    </source>
</evidence>
<dbReference type="RefSeq" id="XP_065647233.1">
    <property type="nucleotide sequence ID" value="XM_065791161.1"/>
</dbReference>